<comment type="caution">
    <text evidence="1">The sequence shown here is derived from an EMBL/GenBank/DDBJ whole genome shotgun (WGS) entry which is preliminary data.</text>
</comment>
<protein>
    <submittedName>
        <fullName evidence="1">26773_t:CDS:1</fullName>
    </submittedName>
</protein>
<keyword evidence="2" id="KW-1185">Reference proteome</keyword>
<accession>A0ACA9SQF8</accession>
<feature type="non-terminal residue" evidence="1">
    <location>
        <position position="1"/>
    </location>
</feature>
<dbReference type="EMBL" id="CAJVQC010150714">
    <property type="protein sequence ID" value="CAG8846337.1"/>
    <property type="molecule type" value="Genomic_DNA"/>
</dbReference>
<sequence length="106" mass="11791">EYDEDIDIFISQLSSYLASTSIDPVANQDQAFGILRGCLHGRVLEWFDQKILGKRWELHNIFANHGQAGMGALRGHTIAQMNTSNSFRNPLIAHDYANTASNNAVT</sequence>
<proteinExistence type="predicted"/>
<gene>
    <name evidence="1" type="ORF">RPERSI_LOCUS34090</name>
</gene>
<name>A0ACA9SQF8_9GLOM</name>
<feature type="non-terminal residue" evidence="1">
    <location>
        <position position="106"/>
    </location>
</feature>
<dbReference type="Proteomes" id="UP000789920">
    <property type="component" value="Unassembled WGS sequence"/>
</dbReference>
<reference evidence="1" key="1">
    <citation type="submission" date="2021-06" db="EMBL/GenBank/DDBJ databases">
        <authorList>
            <person name="Kallberg Y."/>
            <person name="Tangrot J."/>
            <person name="Rosling A."/>
        </authorList>
    </citation>
    <scope>NUCLEOTIDE SEQUENCE</scope>
    <source>
        <strain evidence="1">MA461A</strain>
    </source>
</reference>
<evidence type="ECO:0000313" key="2">
    <source>
        <dbReference type="Proteomes" id="UP000789920"/>
    </source>
</evidence>
<organism evidence="1 2">
    <name type="scientific">Racocetra persica</name>
    <dbReference type="NCBI Taxonomy" id="160502"/>
    <lineage>
        <taxon>Eukaryota</taxon>
        <taxon>Fungi</taxon>
        <taxon>Fungi incertae sedis</taxon>
        <taxon>Mucoromycota</taxon>
        <taxon>Glomeromycotina</taxon>
        <taxon>Glomeromycetes</taxon>
        <taxon>Diversisporales</taxon>
        <taxon>Gigasporaceae</taxon>
        <taxon>Racocetra</taxon>
    </lineage>
</organism>
<evidence type="ECO:0000313" key="1">
    <source>
        <dbReference type="EMBL" id="CAG8846337.1"/>
    </source>
</evidence>